<name>A0A673N5Z5_9TELE</name>
<dbReference type="AlphaFoldDB" id="A0A673N5Z5"/>
<evidence type="ECO:0000313" key="4">
    <source>
        <dbReference type="Proteomes" id="UP000472270"/>
    </source>
</evidence>
<comment type="subcellular location">
    <subcellularLocation>
        <location evidence="1">Membrane</location>
        <topology evidence="1">Multi-pass membrane protein</topology>
    </subcellularLocation>
</comment>
<feature type="transmembrane region" description="Helical" evidence="2">
    <location>
        <begin position="388"/>
        <end position="409"/>
    </location>
</feature>
<evidence type="ECO:0000256" key="1">
    <source>
        <dbReference type="ARBA" id="ARBA00004141"/>
    </source>
</evidence>
<dbReference type="SUPFAM" id="SSF103473">
    <property type="entry name" value="MFS general substrate transporter"/>
    <property type="match status" value="1"/>
</dbReference>
<reference evidence="3" key="1">
    <citation type="submission" date="2025-08" db="UniProtKB">
        <authorList>
            <consortium name="Ensembl"/>
        </authorList>
    </citation>
    <scope>IDENTIFICATION</scope>
</reference>
<gene>
    <name evidence="3" type="primary">slc43a3a</name>
</gene>
<feature type="transmembrane region" description="Helical" evidence="2">
    <location>
        <begin position="96"/>
        <end position="117"/>
    </location>
</feature>
<organism evidence="3 4">
    <name type="scientific">Sinocyclocheilus rhinocerous</name>
    <dbReference type="NCBI Taxonomy" id="307959"/>
    <lineage>
        <taxon>Eukaryota</taxon>
        <taxon>Metazoa</taxon>
        <taxon>Chordata</taxon>
        <taxon>Craniata</taxon>
        <taxon>Vertebrata</taxon>
        <taxon>Euteleostomi</taxon>
        <taxon>Actinopterygii</taxon>
        <taxon>Neopterygii</taxon>
        <taxon>Teleostei</taxon>
        <taxon>Ostariophysi</taxon>
        <taxon>Cypriniformes</taxon>
        <taxon>Cyprinidae</taxon>
        <taxon>Cyprininae</taxon>
        <taxon>Sinocyclocheilus</taxon>
    </lineage>
</organism>
<dbReference type="Ensembl" id="ENSSRHT00000103488.1">
    <property type="protein sequence ID" value="ENSSRHP00000100765.1"/>
    <property type="gene ID" value="ENSSRHG00000049411.1"/>
</dbReference>
<dbReference type="PANTHER" id="PTHR20765:SF1">
    <property type="entry name" value="EQUILIBRATIVE NUCLEOBASE TRANSPORTER 1"/>
    <property type="match status" value="1"/>
</dbReference>
<feature type="transmembrane region" description="Helical" evidence="2">
    <location>
        <begin position="328"/>
        <end position="349"/>
    </location>
</feature>
<feature type="transmembrane region" description="Helical" evidence="2">
    <location>
        <begin position="162"/>
        <end position="184"/>
    </location>
</feature>
<dbReference type="PANTHER" id="PTHR20765">
    <property type="entry name" value="SOLUTE CARRIER FAMILY 43 MEMBER 3-RELATED"/>
    <property type="match status" value="1"/>
</dbReference>
<evidence type="ECO:0000256" key="2">
    <source>
        <dbReference type="SAM" id="Phobius"/>
    </source>
</evidence>
<dbReference type="InterPro" id="IPR036259">
    <property type="entry name" value="MFS_trans_sf"/>
</dbReference>
<dbReference type="GO" id="GO:0016020">
    <property type="term" value="C:membrane"/>
    <property type="evidence" value="ECO:0007669"/>
    <property type="project" value="UniProtKB-SubCell"/>
</dbReference>
<keyword evidence="2" id="KW-0472">Membrane</keyword>
<feature type="transmembrane region" description="Helical" evidence="2">
    <location>
        <begin position="196"/>
        <end position="212"/>
    </location>
</feature>
<dbReference type="Proteomes" id="UP000472270">
    <property type="component" value="Unassembled WGS sequence"/>
</dbReference>
<dbReference type="Gene3D" id="1.20.1250.20">
    <property type="entry name" value="MFS general substrate transporter like domains"/>
    <property type="match status" value="1"/>
</dbReference>
<keyword evidence="2" id="KW-1133">Transmembrane helix</keyword>
<feature type="transmembrane region" description="Helical" evidence="2">
    <location>
        <begin position="361"/>
        <end position="381"/>
    </location>
</feature>
<reference evidence="3" key="2">
    <citation type="submission" date="2025-09" db="UniProtKB">
        <authorList>
            <consortium name="Ensembl"/>
        </authorList>
    </citation>
    <scope>IDENTIFICATION</scope>
</reference>
<feature type="transmembrane region" description="Helical" evidence="2">
    <location>
        <begin position="137"/>
        <end position="156"/>
    </location>
</feature>
<accession>A0A673N5Z5</accession>
<evidence type="ECO:0000313" key="3">
    <source>
        <dbReference type="Ensembl" id="ENSSRHP00000100765.1"/>
    </source>
</evidence>
<proteinExistence type="predicted"/>
<dbReference type="InterPro" id="IPR027197">
    <property type="entry name" value="SLC43A3"/>
</dbReference>
<sequence length="458" mass="51355">MLGCKGSSGTGVRYKLTLATRLLECLCFAGVVFGWASLVFVLKTDGYFSDLCINATDASGELDCSLQDENFSLVFTVASFMNNFLTLPNGFFYDHFALSILLFPALSFVAVGGILFLMTNMQVGNLFGSHRSTIITVYNGAFDSSSVIFLIIKVLYESGVSLRSSFLVLSACNLIHLLRTLFLMPKSHIPYPIPDDYKYGIALTLVYTAWLWKHLFSMNGSNKLTLLIFFPIDSFRSCVLSWFFLWHLIWLSVMQLRHYFFIGTLNPMLNRLANQDPDIVSEYTNAFAFTQFCGVLCAPWNGLLMDRHKRKPLDPGVSEREADLCSSILSLLLTSLQCLLFSICASIPFLPLQYVTFILQVLNRSFLYGGNAAFISIAFPARHFGKMYGLVMSLSAVVSLLQYPCFALNKVLGGDPFCVNIILTVLTLLAFIHPVYVFLHCRENTLFLFVIKTSKCVK</sequence>
<feature type="transmembrane region" description="Helical" evidence="2">
    <location>
        <begin position="21"/>
        <end position="42"/>
    </location>
</feature>
<keyword evidence="4" id="KW-1185">Reference proteome</keyword>
<feature type="transmembrane region" description="Helical" evidence="2">
    <location>
        <begin position="421"/>
        <end position="439"/>
    </location>
</feature>
<keyword evidence="2" id="KW-0812">Transmembrane</keyword>
<protein>
    <submittedName>
        <fullName evidence="3">Solute carrier family 43 member 3-like</fullName>
    </submittedName>
</protein>